<dbReference type="InterPro" id="IPR001647">
    <property type="entry name" value="HTH_TetR"/>
</dbReference>
<dbReference type="SUPFAM" id="SSF46689">
    <property type="entry name" value="Homeodomain-like"/>
    <property type="match status" value="1"/>
</dbReference>
<dbReference type="PANTHER" id="PTHR30055:SF234">
    <property type="entry name" value="HTH-TYPE TRANSCRIPTIONAL REGULATOR BETI"/>
    <property type="match status" value="1"/>
</dbReference>
<evidence type="ECO:0000256" key="3">
    <source>
        <dbReference type="ARBA" id="ARBA00023163"/>
    </source>
</evidence>
<evidence type="ECO:0000256" key="2">
    <source>
        <dbReference type="ARBA" id="ARBA00023125"/>
    </source>
</evidence>
<dbReference type="PRINTS" id="PR00455">
    <property type="entry name" value="HTHTETR"/>
</dbReference>
<evidence type="ECO:0000259" key="5">
    <source>
        <dbReference type="PROSITE" id="PS50977"/>
    </source>
</evidence>
<evidence type="ECO:0000313" key="7">
    <source>
        <dbReference type="Proteomes" id="UP001221328"/>
    </source>
</evidence>
<dbReference type="PANTHER" id="PTHR30055">
    <property type="entry name" value="HTH-TYPE TRANSCRIPTIONAL REGULATOR RUTR"/>
    <property type="match status" value="1"/>
</dbReference>
<feature type="domain" description="HTH tetR-type" evidence="5">
    <location>
        <begin position="8"/>
        <end position="68"/>
    </location>
</feature>
<dbReference type="PROSITE" id="PS50977">
    <property type="entry name" value="HTH_TETR_2"/>
    <property type="match status" value="1"/>
</dbReference>
<dbReference type="EMBL" id="JAQOSK010000009">
    <property type="protein sequence ID" value="MDC2957559.1"/>
    <property type="molecule type" value="Genomic_DNA"/>
</dbReference>
<proteinExistence type="predicted"/>
<name>A0ABT5FYG1_9ACTN</name>
<sequence>MAQQERAIRTRRVILQAAAEVFAERGYAATTVSDILKVAGVTKGALYFHFDSKKALAKGVLGVQTSLDVPAQNFRLQEMVDTAMVVAHRLSRDPVLRAGAKLSEDRDGRSQYGSAWPAWIELLTRYLVEAQQRNEVLAHVIPRETAEFVLTAFHGAQTYSHLEMDLADIEYRISVLFRHMLPSIAAPAVLANLDTAPDRGARVYAQLHREELQELQELHAG</sequence>
<dbReference type="Pfam" id="PF00440">
    <property type="entry name" value="TetR_N"/>
    <property type="match status" value="1"/>
</dbReference>
<feature type="DNA-binding region" description="H-T-H motif" evidence="4">
    <location>
        <begin position="31"/>
        <end position="50"/>
    </location>
</feature>
<keyword evidence="7" id="KW-1185">Reference proteome</keyword>
<protein>
    <submittedName>
        <fullName evidence="6">ScbR family autoregulator-binding transcription factor</fullName>
    </submittedName>
</protein>
<keyword evidence="3" id="KW-0804">Transcription</keyword>
<evidence type="ECO:0000313" key="6">
    <source>
        <dbReference type="EMBL" id="MDC2957559.1"/>
    </source>
</evidence>
<keyword evidence="2 4" id="KW-0238">DNA-binding</keyword>
<evidence type="ECO:0000256" key="1">
    <source>
        <dbReference type="ARBA" id="ARBA00023015"/>
    </source>
</evidence>
<accession>A0ABT5FYG1</accession>
<dbReference type="RefSeq" id="WP_200699681.1">
    <property type="nucleotide sequence ID" value="NZ_JAQOSK010000009.1"/>
</dbReference>
<reference evidence="6 7" key="1">
    <citation type="journal article" date="2015" name="Int. J. Syst. Evol. Microbiol.">
        <title>Streptomyces gilvifuscus sp. nov., an actinomycete that produces antibacterial compounds isolated from soil.</title>
        <authorList>
            <person name="Nguyen T.M."/>
            <person name="Kim J."/>
        </authorList>
    </citation>
    <scope>NUCLEOTIDE SEQUENCE [LARGE SCALE GENOMIC DNA]</scope>
    <source>
        <strain evidence="6 7">T113</strain>
    </source>
</reference>
<dbReference type="InterPro" id="IPR036271">
    <property type="entry name" value="Tet_transcr_reg_TetR-rel_C_sf"/>
</dbReference>
<keyword evidence="1" id="KW-0805">Transcription regulation</keyword>
<dbReference type="InterPro" id="IPR050109">
    <property type="entry name" value="HTH-type_TetR-like_transc_reg"/>
</dbReference>
<evidence type="ECO:0000256" key="4">
    <source>
        <dbReference type="PROSITE-ProRule" id="PRU00335"/>
    </source>
</evidence>
<dbReference type="PROSITE" id="PS01081">
    <property type="entry name" value="HTH_TETR_1"/>
    <property type="match status" value="1"/>
</dbReference>
<dbReference type="NCBIfam" id="NF041196">
    <property type="entry name" value="ScbR_bind_reg"/>
    <property type="match status" value="1"/>
</dbReference>
<comment type="caution">
    <text evidence="6">The sequence shown here is derived from an EMBL/GenBank/DDBJ whole genome shotgun (WGS) entry which is preliminary data.</text>
</comment>
<dbReference type="InterPro" id="IPR009057">
    <property type="entry name" value="Homeodomain-like_sf"/>
</dbReference>
<dbReference type="SUPFAM" id="SSF48498">
    <property type="entry name" value="Tetracyclin repressor-like, C-terminal domain"/>
    <property type="match status" value="1"/>
</dbReference>
<gene>
    <name evidence="6" type="ORF">PO587_24195</name>
</gene>
<dbReference type="InterPro" id="IPR047923">
    <property type="entry name" value="ArpA-like"/>
</dbReference>
<dbReference type="Gene3D" id="1.10.357.10">
    <property type="entry name" value="Tetracycline Repressor, domain 2"/>
    <property type="match status" value="1"/>
</dbReference>
<dbReference type="InterPro" id="IPR023772">
    <property type="entry name" value="DNA-bd_HTH_TetR-type_CS"/>
</dbReference>
<dbReference type="Proteomes" id="UP001221328">
    <property type="component" value="Unassembled WGS sequence"/>
</dbReference>
<organism evidence="6 7">
    <name type="scientific">Streptomyces gilvifuscus</name>
    <dbReference type="NCBI Taxonomy" id="1550617"/>
    <lineage>
        <taxon>Bacteria</taxon>
        <taxon>Bacillati</taxon>
        <taxon>Actinomycetota</taxon>
        <taxon>Actinomycetes</taxon>
        <taxon>Kitasatosporales</taxon>
        <taxon>Streptomycetaceae</taxon>
        <taxon>Streptomyces</taxon>
    </lineage>
</organism>